<sequence>MEIYQEAKKYMVKEGNLTQWDDTYPTREILLADIAQNELFVIKINGSIHGVFAFIIGEDETYQEISNGEWLNDLPYGTIHRIASSFVYPGILTLAIKDSLKKILNIKIDTHPANKTMQAAIIKQGFSYCGEIKVKDGSKRLAYQYYKEEK</sequence>
<dbReference type="InterPro" id="IPR016181">
    <property type="entry name" value="Acyl_CoA_acyltransferase"/>
</dbReference>
<evidence type="ECO:0008006" key="3">
    <source>
        <dbReference type="Google" id="ProtNLM"/>
    </source>
</evidence>
<dbReference type="Gene3D" id="3.40.630.30">
    <property type="match status" value="1"/>
</dbReference>
<accession>A0A1H9L9F5</accession>
<dbReference type="RefSeq" id="WP_245711130.1">
    <property type="nucleotide sequence ID" value="NZ_FOGF01000018.1"/>
</dbReference>
<keyword evidence="2" id="KW-1185">Reference proteome</keyword>
<dbReference type="STRING" id="137733.SAMN05421767_1189"/>
<dbReference type="EMBL" id="FOGF01000018">
    <property type="protein sequence ID" value="SER07938.1"/>
    <property type="molecule type" value="Genomic_DNA"/>
</dbReference>
<reference evidence="1 2" key="1">
    <citation type="submission" date="2016-10" db="EMBL/GenBank/DDBJ databases">
        <authorList>
            <person name="de Groot N.N."/>
        </authorList>
    </citation>
    <scope>NUCLEOTIDE SEQUENCE [LARGE SCALE GENOMIC DNA]</scope>
    <source>
        <strain evidence="1 2">DSM 15827</strain>
    </source>
</reference>
<protein>
    <recommendedName>
        <fullName evidence="3">N-acetyltransferase domain-containing protein</fullName>
    </recommendedName>
</protein>
<dbReference type="SUPFAM" id="SSF55729">
    <property type="entry name" value="Acyl-CoA N-acyltransferases (Nat)"/>
    <property type="match status" value="1"/>
</dbReference>
<gene>
    <name evidence="1" type="ORF">SAMN05421767_1189</name>
</gene>
<dbReference type="Proteomes" id="UP000198556">
    <property type="component" value="Unassembled WGS sequence"/>
</dbReference>
<dbReference type="AlphaFoldDB" id="A0A1H9L9F5"/>
<proteinExistence type="predicted"/>
<name>A0A1H9L9F5_9LACT</name>
<organism evidence="1 2">
    <name type="scientific">Granulicatella balaenopterae</name>
    <dbReference type="NCBI Taxonomy" id="137733"/>
    <lineage>
        <taxon>Bacteria</taxon>
        <taxon>Bacillati</taxon>
        <taxon>Bacillota</taxon>
        <taxon>Bacilli</taxon>
        <taxon>Lactobacillales</taxon>
        <taxon>Carnobacteriaceae</taxon>
        <taxon>Granulicatella</taxon>
    </lineage>
</organism>
<evidence type="ECO:0000313" key="1">
    <source>
        <dbReference type="EMBL" id="SER07938.1"/>
    </source>
</evidence>
<evidence type="ECO:0000313" key="2">
    <source>
        <dbReference type="Proteomes" id="UP000198556"/>
    </source>
</evidence>